<dbReference type="PANTHER" id="PTHR45138:SF9">
    <property type="entry name" value="DIGUANYLATE CYCLASE DGCM-RELATED"/>
    <property type="match status" value="1"/>
</dbReference>
<dbReference type="EMBL" id="JACBZO010000001">
    <property type="protein sequence ID" value="NYI41145.1"/>
    <property type="molecule type" value="Genomic_DNA"/>
</dbReference>
<dbReference type="GO" id="GO:0043709">
    <property type="term" value="P:cell adhesion involved in single-species biofilm formation"/>
    <property type="evidence" value="ECO:0007669"/>
    <property type="project" value="TreeGrafter"/>
</dbReference>
<dbReference type="AlphaFoldDB" id="A0A7Z0CJX0"/>
<comment type="caution">
    <text evidence="2">The sequence shown here is derived from an EMBL/GenBank/DDBJ whole genome shotgun (WGS) entry which is preliminary data.</text>
</comment>
<reference evidence="2 3" key="1">
    <citation type="submission" date="2020-07" db="EMBL/GenBank/DDBJ databases">
        <title>Sequencing the genomes of 1000 actinobacteria strains.</title>
        <authorList>
            <person name="Klenk H.-P."/>
        </authorList>
    </citation>
    <scope>NUCLEOTIDE SEQUENCE [LARGE SCALE GENOMIC DNA]</scope>
    <source>
        <strain evidence="2 3">DSM 19970</strain>
    </source>
</reference>
<organism evidence="2 3">
    <name type="scientific">Demequina lutea</name>
    <dbReference type="NCBI Taxonomy" id="431489"/>
    <lineage>
        <taxon>Bacteria</taxon>
        <taxon>Bacillati</taxon>
        <taxon>Actinomycetota</taxon>
        <taxon>Actinomycetes</taxon>
        <taxon>Micrococcales</taxon>
        <taxon>Demequinaceae</taxon>
        <taxon>Demequina</taxon>
    </lineage>
</organism>
<sequence>MAVRDGGPALTIAMIDIDLFKRVNDLRSHEVGDDVLRAIGQILSRMAATVPGGVAARLSGEEFLLILPGTDEEATDGFAEAVRRSIAEHDWRPITTGIPVTVSIGVAGAPIEGQRSSKLLGVADARLYSAKRSGRNRVVRSDSMDAPSHAEG</sequence>
<gene>
    <name evidence="2" type="ORF">BKA03_001264</name>
</gene>
<dbReference type="SMART" id="SM00267">
    <property type="entry name" value="GGDEF"/>
    <property type="match status" value="1"/>
</dbReference>
<dbReference type="Gene3D" id="3.30.70.270">
    <property type="match status" value="1"/>
</dbReference>
<evidence type="ECO:0000313" key="2">
    <source>
        <dbReference type="EMBL" id="NYI41145.1"/>
    </source>
</evidence>
<dbReference type="GO" id="GO:0005886">
    <property type="term" value="C:plasma membrane"/>
    <property type="evidence" value="ECO:0007669"/>
    <property type="project" value="TreeGrafter"/>
</dbReference>
<dbReference type="GO" id="GO:0052621">
    <property type="term" value="F:diguanylate cyclase activity"/>
    <property type="evidence" value="ECO:0007669"/>
    <property type="project" value="TreeGrafter"/>
</dbReference>
<dbReference type="RefSeq" id="WP_193745842.1">
    <property type="nucleotide sequence ID" value="NZ_BBRC01000005.1"/>
</dbReference>
<keyword evidence="3" id="KW-1185">Reference proteome</keyword>
<protein>
    <submittedName>
        <fullName evidence="2">Diguanylate cyclase (GGDEF)-like protein</fullName>
    </submittedName>
</protein>
<dbReference type="PANTHER" id="PTHR45138">
    <property type="entry name" value="REGULATORY COMPONENTS OF SENSORY TRANSDUCTION SYSTEM"/>
    <property type="match status" value="1"/>
</dbReference>
<dbReference type="Proteomes" id="UP000547973">
    <property type="component" value="Unassembled WGS sequence"/>
</dbReference>
<dbReference type="InterPro" id="IPR000160">
    <property type="entry name" value="GGDEF_dom"/>
</dbReference>
<dbReference type="Pfam" id="PF00990">
    <property type="entry name" value="GGDEF"/>
    <property type="match status" value="1"/>
</dbReference>
<dbReference type="GO" id="GO:1902201">
    <property type="term" value="P:negative regulation of bacterial-type flagellum-dependent cell motility"/>
    <property type="evidence" value="ECO:0007669"/>
    <property type="project" value="TreeGrafter"/>
</dbReference>
<name>A0A7Z0CJX0_9MICO</name>
<feature type="domain" description="GGDEF" evidence="1">
    <location>
        <begin position="8"/>
        <end position="143"/>
    </location>
</feature>
<dbReference type="NCBIfam" id="TIGR00254">
    <property type="entry name" value="GGDEF"/>
    <property type="match status" value="1"/>
</dbReference>
<dbReference type="PROSITE" id="PS50887">
    <property type="entry name" value="GGDEF"/>
    <property type="match status" value="1"/>
</dbReference>
<dbReference type="CDD" id="cd01949">
    <property type="entry name" value="GGDEF"/>
    <property type="match status" value="1"/>
</dbReference>
<dbReference type="SUPFAM" id="SSF55073">
    <property type="entry name" value="Nucleotide cyclase"/>
    <property type="match status" value="1"/>
</dbReference>
<evidence type="ECO:0000313" key="3">
    <source>
        <dbReference type="Proteomes" id="UP000547973"/>
    </source>
</evidence>
<dbReference type="InterPro" id="IPR043128">
    <property type="entry name" value="Rev_trsase/Diguanyl_cyclase"/>
</dbReference>
<dbReference type="InterPro" id="IPR029787">
    <property type="entry name" value="Nucleotide_cyclase"/>
</dbReference>
<proteinExistence type="predicted"/>
<accession>A0A7Z0CJX0</accession>
<dbReference type="InterPro" id="IPR050469">
    <property type="entry name" value="Diguanylate_Cyclase"/>
</dbReference>
<evidence type="ECO:0000259" key="1">
    <source>
        <dbReference type="PROSITE" id="PS50887"/>
    </source>
</evidence>